<proteinExistence type="predicted"/>
<dbReference type="AlphaFoldDB" id="A0A0A8YJQ7"/>
<name>A0A0A8YJQ7_ARUDO</name>
<protein>
    <submittedName>
        <fullName evidence="1">Uncharacterized protein</fullName>
    </submittedName>
</protein>
<reference evidence="1" key="2">
    <citation type="journal article" date="2015" name="Data Brief">
        <title>Shoot transcriptome of the giant reed, Arundo donax.</title>
        <authorList>
            <person name="Barrero R.A."/>
            <person name="Guerrero F.D."/>
            <person name="Moolhuijzen P."/>
            <person name="Goolsby J.A."/>
            <person name="Tidwell J."/>
            <person name="Bellgard S.E."/>
            <person name="Bellgard M.I."/>
        </authorList>
    </citation>
    <scope>NUCLEOTIDE SEQUENCE</scope>
    <source>
        <tissue evidence="1">Shoot tissue taken approximately 20 cm above the soil surface</tissue>
    </source>
</reference>
<accession>A0A0A8YJQ7</accession>
<organism evidence="1">
    <name type="scientific">Arundo donax</name>
    <name type="common">Giant reed</name>
    <name type="synonym">Donax arundinaceus</name>
    <dbReference type="NCBI Taxonomy" id="35708"/>
    <lineage>
        <taxon>Eukaryota</taxon>
        <taxon>Viridiplantae</taxon>
        <taxon>Streptophyta</taxon>
        <taxon>Embryophyta</taxon>
        <taxon>Tracheophyta</taxon>
        <taxon>Spermatophyta</taxon>
        <taxon>Magnoliopsida</taxon>
        <taxon>Liliopsida</taxon>
        <taxon>Poales</taxon>
        <taxon>Poaceae</taxon>
        <taxon>PACMAD clade</taxon>
        <taxon>Arundinoideae</taxon>
        <taxon>Arundineae</taxon>
        <taxon>Arundo</taxon>
    </lineage>
</organism>
<sequence length="126" mass="13854">MQPPVVVLSFIAPKSSALKTGDRAARMHLCAQNVSPATWNTTSAPSWAVRRPPSCRFRSDGGTAMNRDLAALSSVRTSSEIRMSQLILKLSPFRCSEFSSQSLWMKSSKPAPLPATEYSRKLVDRV</sequence>
<reference evidence="1" key="1">
    <citation type="submission" date="2014-09" db="EMBL/GenBank/DDBJ databases">
        <authorList>
            <person name="Magalhaes I.L.F."/>
            <person name="Oliveira U."/>
            <person name="Santos F.R."/>
            <person name="Vidigal T.H.D.A."/>
            <person name="Brescovit A.D."/>
            <person name="Santos A.J."/>
        </authorList>
    </citation>
    <scope>NUCLEOTIDE SEQUENCE</scope>
    <source>
        <tissue evidence="1">Shoot tissue taken approximately 20 cm above the soil surface</tissue>
    </source>
</reference>
<dbReference type="EMBL" id="GBRH01271066">
    <property type="protein sequence ID" value="JAD26829.1"/>
    <property type="molecule type" value="Transcribed_RNA"/>
</dbReference>
<evidence type="ECO:0000313" key="1">
    <source>
        <dbReference type="EMBL" id="JAD26829.1"/>
    </source>
</evidence>